<evidence type="ECO:0000313" key="3">
    <source>
        <dbReference type="Proteomes" id="UP001151760"/>
    </source>
</evidence>
<protein>
    <submittedName>
        <fullName evidence="2">Uncharacterized protein</fullName>
    </submittedName>
</protein>
<comment type="caution">
    <text evidence="2">The sequence shown here is derived from an EMBL/GenBank/DDBJ whole genome shotgun (WGS) entry which is preliminary data.</text>
</comment>
<keyword evidence="3" id="KW-1185">Reference proteome</keyword>
<feature type="region of interest" description="Disordered" evidence="1">
    <location>
        <begin position="144"/>
        <end position="168"/>
    </location>
</feature>
<reference evidence="2" key="1">
    <citation type="journal article" date="2022" name="Int. J. Mol. Sci.">
        <title>Draft Genome of Tanacetum Coccineum: Genomic Comparison of Closely Related Tanacetum-Family Plants.</title>
        <authorList>
            <person name="Yamashiro T."/>
            <person name="Shiraishi A."/>
            <person name="Nakayama K."/>
            <person name="Satake H."/>
        </authorList>
    </citation>
    <scope>NUCLEOTIDE SEQUENCE</scope>
</reference>
<dbReference type="EMBL" id="BQNB010015885">
    <property type="protein sequence ID" value="GJT45237.1"/>
    <property type="molecule type" value="Genomic_DNA"/>
</dbReference>
<sequence length="168" mass="19858">MNLVMKKAFDFPRVKTKKYRHGKLEDFNEFFKRRGRFERQPCDKIRSFQRNRDEREQERAKENVFRLDSGEEEEEKIKDDTCLMAQASSEPDEWGSKIMDAQSNDGQPKSFLYIQSHTIEKWISQKDKKPSQMTKLAMELKSTVQNQGQKVQKCQSQSPILKNSNSQT</sequence>
<gene>
    <name evidence="2" type="ORF">Tco_0953952</name>
</gene>
<evidence type="ECO:0000256" key="1">
    <source>
        <dbReference type="SAM" id="MobiDB-lite"/>
    </source>
</evidence>
<evidence type="ECO:0000313" key="2">
    <source>
        <dbReference type="EMBL" id="GJT45237.1"/>
    </source>
</evidence>
<dbReference type="Proteomes" id="UP001151760">
    <property type="component" value="Unassembled WGS sequence"/>
</dbReference>
<organism evidence="2 3">
    <name type="scientific">Tanacetum coccineum</name>
    <dbReference type="NCBI Taxonomy" id="301880"/>
    <lineage>
        <taxon>Eukaryota</taxon>
        <taxon>Viridiplantae</taxon>
        <taxon>Streptophyta</taxon>
        <taxon>Embryophyta</taxon>
        <taxon>Tracheophyta</taxon>
        <taxon>Spermatophyta</taxon>
        <taxon>Magnoliopsida</taxon>
        <taxon>eudicotyledons</taxon>
        <taxon>Gunneridae</taxon>
        <taxon>Pentapetalae</taxon>
        <taxon>asterids</taxon>
        <taxon>campanulids</taxon>
        <taxon>Asterales</taxon>
        <taxon>Asteraceae</taxon>
        <taxon>Asteroideae</taxon>
        <taxon>Anthemideae</taxon>
        <taxon>Anthemidinae</taxon>
        <taxon>Tanacetum</taxon>
    </lineage>
</organism>
<proteinExistence type="predicted"/>
<name>A0ABQ5E1E6_9ASTR</name>
<feature type="region of interest" description="Disordered" evidence="1">
    <location>
        <begin position="48"/>
        <end position="77"/>
    </location>
</feature>
<accession>A0ABQ5E1E6</accession>
<reference evidence="2" key="2">
    <citation type="submission" date="2022-01" db="EMBL/GenBank/DDBJ databases">
        <authorList>
            <person name="Yamashiro T."/>
            <person name="Shiraishi A."/>
            <person name="Satake H."/>
            <person name="Nakayama K."/>
        </authorList>
    </citation>
    <scope>NUCLEOTIDE SEQUENCE</scope>
</reference>